<name>A0A1I4VJK4_9BACT</name>
<evidence type="ECO:0000256" key="1">
    <source>
        <dbReference type="ARBA" id="ARBA00001942"/>
    </source>
</evidence>
<keyword evidence="11" id="KW-1185">Reference proteome</keyword>
<dbReference type="GO" id="GO:0046872">
    <property type="term" value="F:metal ion binding"/>
    <property type="evidence" value="ECO:0007669"/>
    <property type="project" value="UniProtKB-KW"/>
</dbReference>
<dbReference type="InterPro" id="IPR006655">
    <property type="entry name" value="Mopterin_OxRdtase_prok_CS"/>
</dbReference>
<organism evidence="10 11">
    <name type="scientific">Thermodesulforhabdus norvegica</name>
    <dbReference type="NCBI Taxonomy" id="39841"/>
    <lineage>
        <taxon>Bacteria</taxon>
        <taxon>Pseudomonadati</taxon>
        <taxon>Thermodesulfobacteriota</taxon>
        <taxon>Syntrophobacteria</taxon>
        <taxon>Syntrophobacterales</taxon>
        <taxon>Thermodesulforhabdaceae</taxon>
        <taxon>Thermodesulforhabdus</taxon>
    </lineage>
</organism>
<dbReference type="AlphaFoldDB" id="A0A1I4VJK4"/>
<evidence type="ECO:0000256" key="5">
    <source>
        <dbReference type="ARBA" id="ARBA00023002"/>
    </source>
</evidence>
<dbReference type="Gene3D" id="3.40.50.740">
    <property type="match status" value="1"/>
</dbReference>
<gene>
    <name evidence="10" type="ORF">SAMN05660836_02326</name>
</gene>
<evidence type="ECO:0000313" key="11">
    <source>
        <dbReference type="Proteomes" id="UP000199611"/>
    </source>
</evidence>
<sequence>MTLRLLKTHCGRMDHGGCPIMLEIDDSGIRRVHPDPGGWTGKPYLCAKAFGAVEKLNHPARLTYPIIRTGKRGENRWRRASWDEALGLIAENLDRVREKHGARAVAFCQGMPKGLEHFVLIRLANLFGSPNVVAVQDVCHAPREVTGLHTCGFYPVADFRHHSEVILLWGSNPVATNEEGLMGTLLLDRLAAGTKLIVVDPMKTRLAKRAELYLPVKPGRDALLALAMLNVIVSERLYDEEFVSRWTHGFEELATHVEKFSPHSVAPLVGVDSDLIENAARLYASAKPAAVAWGNAIEQTPNNFNACRALICLMAICGNLDVPGGNVEALDPPVARLGDFVKAKKIPDKPRQMVHAHFGTIPRLMTVPPAFFRKAVCEEIPYPIKAAYMQCTNPLLTWADGPRTLEAIMKLDFLAVSDIYLTPTALYADVVLPAATQFEFNDIGHYGLGHGFILARPRAVDPPGECWPDIKILNELGRRLTPSEYWYDDHEALLDEVLKPSGLDYNEFVQKGILRGEEKFRKYLDKGFRTPTGKVELLLSRADELGLPALPVYDDVGTETEAFPLLLTCRKDPFYLHSSYRWVEVLRKHSPEPFAFINPETAKKYGISSGDPMYIETAKGSVVQKARYHSGVREDVVVAAYGWWFPEDGPEKGYRWTEANLNWITDCSRPGKEFGTPLLRGIPCRIRPVD</sequence>
<dbReference type="Gene3D" id="2.20.25.90">
    <property type="entry name" value="ADC-like domains"/>
    <property type="match status" value="1"/>
</dbReference>
<keyword evidence="3" id="KW-0500">Molybdenum</keyword>
<dbReference type="InterPro" id="IPR050612">
    <property type="entry name" value="Prok_Mopterin_Oxidored"/>
</dbReference>
<dbReference type="SUPFAM" id="SSF53706">
    <property type="entry name" value="Formate dehydrogenase/DMSO reductase, domains 1-3"/>
    <property type="match status" value="1"/>
</dbReference>
<feature type="domain" description="Molybdopterin oxidoreductase" evidence="8">
    <location>
        <begin position="61"/>
        <end position="478"/>
    </location>
</feature>
<evidence type="ECO:0000256" key="7">
    <source>
        <dbReference type="ARBA" id="ARBA00023014"/>
    </source>
</evidence>
<dbReference type="PANTHER" id="PTHR43742:SF6">
    <property type="entry name" value="OXIDOREDUCTASE YYAE-RELATED"/>
    <property type="match status" value="1"/>
</dbReference>
<dbReference type="Pfam" id="PF01568">
    <property type="entry name" value="Molydop_binding"/>
    <property type="match status" value="1"/>
</dbReference>
<reference evidence="10 11" key="1">
    <citation type="submission" date="2016-10" db="EMBL/GenBank/DDBJ databases">
        <authorList>
            <person name="de Groot N.N."/>
        </authorList>
    </citation>
    <scope>NUCLEOTIDE SEQUENCE [LARGE SCALE GENOMIC DNA]</scope>
    <source>
        <strain evidence="10 11">DSM 9990</strain>
    </source>
</reference>
<accession>A0A1I4VJK4</accession>
<dbReference type="GO" id="GO:0051536">
    <property type="term" value="F:iron-sulfur cluster binding"/>
    <property type="evidence" value="ECO:0007669"/>
    <property type="project" value="UniProtKB-KW"/>
</dbReference>
<dbReference type="OrthoDB" id="9810782at2"/>
<dbReference type="InterPro" id="IPR009010">
    <property type="entry name" value="Asp_de-COase-like_dom_sf"/>
</dbReference>
<keyword evidence="5" id="KW-0560">Oxidoreductase</keyword>
<protein>
    <submittedName>
        <fullName evidence="10">Anaerobic selenocysteine-containing dehydrogenase</fullName>
    </submittedName>
</protein>
<keyword evidence="6" id="KW-0408">Iron</keyword>
<evidence type="ECO:0000256" key="3">
    <source>
        <dbReference type="ARBA" id="ARBA00022505"/>
    </source>
</evidence>
<dbReference type="GO" id="GO:0018818">
    <property type="term" value="F:acetylene hydratase activity"/>
    <property type="evidence" value="ECO:0007669"/>
    <property type="project" value="InterPro"/>
</dbReference>
<dbReference type="InterPro" id="IPR006657">
    <property type="entry name" value="MoPterin_dinucl-bd_dom"/>
</dbReference>
<dbReference type="RefSeq" id="WP_093395973.1">
    <property type="nucleotide sequence ID" value="NZ_FOUU01000010.1"/>
</dbReference>
<dbReference type="PANTHER" id="PTHR43742">
    <property type="entry name" value="TRIMETHYLAMINE-N-OXIDE REDUCTASE"/>
    <property type="match status" value="1"/>
</dbReference>
<dbReference type="Gene3D" id="2.40.40.20">
    <property type="match status" value="1"/>
</dbReference>
<evidence type="ECO:0000313" key="10">
    <source>
        <dbReference type="EMBL" id="SFN01454.1"/>
    </source>
</evidence>
<dbReference type="InterPro" id="IPR006656">
    <property type="entry name" value="Mopterin_OxRdtase"/>
</dbReference>
<dbReference type="CDD" id="cd02781">
    <property type="entry name" value="MopB_CT_Acetylene-hydratase"/>
    <property type="match status" value="1"/>
</dbReference>
<keyword evidence="7" id="KW-0411">Iron-sulfur</keyword>
<dbReference type="InterPro" id="IPR037949">
    <property type="entry name" value="MopB_CT_Acetylene-hydratase"/>
</dbReference>
<dbReference type="STRING" id="39841.SAMN05660836_02326"/>
<dbReference type="EMBL" id="FOUU01000010">
    <property type="protein sequence ID" value="SFN01454.1"/>
    <property type="molecule type" value="Genomic_DNA"/>
</dbReference>
<dbReference type="Gene3D" id="3.40.228.10">
    <property type="entry name" value="Dimethylsulfoxide Reductase, domain 2"/>
    <property type="match status" value="1"/>
</dbReference>
<evidence type="ECO:0000259" key="8">
    <source>
        <dbReference type="Pfam" id="PF00384"/>
    </source>
</evidence>
<evidence type="ECO:0000256" key="2">
    <source>
        <dbReference type="ARBA" id="ARBA00010312"/>
    </source>
</evidence>
<dbReference type="Proteomes" id="UP000199611">
    <property type="component" value="Unassembled WGS sequence"/>
</dbReference>
<dbReference type="SUPFAM" id="SSF50692">
    <property type="entry name" value="ADC-like"/>
    <property type="match status" value="1"/>
</dbReference>
<dbReference type="GO" id="GO:0016491">
    <property type="term" value="F:oxidoreductase activity"/>
    <property type="evidence" value="ECO:0007669"/>
    <property type="project" value="UniProtKB-KW"/>
</dbReference>
<feature type="domain" description="Molybdopterin dinucleotide-binding" evidence="9">
    <location>
        <begin position="566"/>
        <end position="665"/>
    </location>
</feature>
<evidence type="ECO:0000259" key="9">
    <source>
        <dbReference type="Pfam" id="PF01568"/>
    </source>
</evidence>
<dbReference type="GO" id="GO:0043546">
    <property type="term" value="F:molybdopterin cofactor binding"/>
    <property type="evidence" value="ECO:0007669"/>
    <property type="project" value="InterPro"/>
</dbReference>
<evidence type="ECO:0000256" key="4">
    <source>
        <dbReference type="ARBA" id="ARBA00022723"/>
    </source>
</evidence>
<dbReference type="PROSITE" id="PS00490">
    <property type="entry name" value="MOLYBDOPTERIN_PROK_2"/>
    <property type="match status" value="1"/>
</dbReference>
<comment type="similarity">
    <text evidence="2">Belongs to the prokaryotic molybdopterin-containing oxidoreductase family.</text>
</comment>
<evidence type="ECO:0000256" key="6">
    <source>
        <dbReference type="ARBA" id="ARBA00023004"/>
    </source>
</evidence>
<keyword evidence="4" id="KW-0479">Metal-binding</keyword>
<proteinExistence type="inferred from homology"/>
<comment type="cofactor">
    <cofactor evidence="1">
        <name>Mo-bis(molybdopterin guanine dinucleotide)</name>
        <dbReference type="ChEBI" id="CHEBI:60539"/>
    </cofactor>
</comment>
<dbReference type="Pfam" id="PF00384">
    <property type="entry name" value="Molybdopterin"/>
    <property type="match status" value="1"/>
</dbReference>